<dbReference type="InterPro" id="IPR044210">
    <property type="entry name" value="Tfc3-like"/>
</dbReference>
<evidence type="ECO:0000256" key="5">
    <source>
        <dbReference type="ARBA" id="ARBA00023242"/>
    </source>
</evidence>
<keyword evidence="3" id="KW-0238">DNA-binding</keyword>
<evidence type="ECO:0000256" key="1">
    <source>
        <dbReference type="ARBA" id="ARBA00004123"/>
    </source>
</evidence>
<evidence type="ECO:0000259" key="11">
    <source>
        <dbReference type="Pfam" id="PF24657"/>
    </source>
</evidence>
<dbReference type="Pfam" id="PF04182">
    <property type="entry name" value="B-block_TFIIIC"/>
    <property type="match status" value="1"/>
</dbReference>
<dbReference type="PANTHER" id="PTHR15180">
    <property type="entry name" value="GENERAL TRANSCRIPTION FACTOR 3C POLYPEPTIDE 1"/>
    <property type="match status" value="1"/>
</dbReference>
<dbReference type="Pfam" id="PF24658">
    <property type="entry name" value="DUF7647"/>
    <property type="match status" value="1"/>
</dbReference>
<evidence type="ECO:0000259" key="12">
    <source>
        <dbReference type="Pfam" id="PF24658"/>
    </source>
</evidence>
<dbReference type="InterPro" id="IPR056062">
    <property type="entry name" value="DUF7645"/>
</dbReference>
<feature type="domain" description="GTF3C1 extended winged-helix" evidence="8">
    <location>
        <begin position="608"/>
        <end position="714"/>
    </location>
</feature>
<dbReference type="Pfam" id="PF24101">
    <property type="entry name" value="WHD_GTF3C1"/>
    <property type="match status" value="1"/>
</dbReference>
<keyword evidence="4" id="KW-0804">Transcription</keyword>
<evidence type="ECO:0000259" key="10">
    <source>
        <dbReference type="Pfam" id="PF24655"/>
    </source>
</evidence>
<proteinExistence type="predicted"/>
<name>A0A022PZV0_ERYGU</name>
<evidence type="ECO:0000256" key="3">
    <source>
        <dbReference type="ARBA" id="ARBA00023125"/>
    </source>
</evidence>
<evidence type="ECO:0000259" key="7">
    <source>
        <dbReference type="Pfam" id="PF23704"/>
    </source>
</evidence>
<dbReference type="InterPro" id="IPR056020">
    <property type="entry name" value="DUF7599"/>
</dbReference>
<dbReference type="InterPro" id="IPR035625">
    <property type="entry name" value="Tfc3-like_eWH"/>
</dbReference>
<sequence length="1865" mass="210484">MDAVVHSALEEICCEAAKGLHLRDLWPKLSPYLASKGLPLCPNVKRAVWENLAEIPGLKLEAYGGVSSSNSTVDLIKCTVEECEKMNVKIVAPEGMRKSFLGIYEMEASESGLSDTQRIILERLAAARKNGIAQSELAKELRIAANNLFYQLKKLEIQGMIVRQPTVIRTKQASHNGEPKNDSIVSTNMLFLCRYAEHFGCQQRLEITKEDKLSMDREVADARTETGDDYGNEIAKDDVLVKDFLPQLKAICDKLEKVHGKVLVVSDIKRDLGYRGTSGHRLWRNVFHRLKEARVVEECFTMIKKKEVNCIRLLQSFSPSLFEPKLNGHGHDDIETEQSTNLLKRGQITEQLVEIPVLRQVYDMIDAAGSKGLTNTEVCRRLGLCSKEYHKRYFKQMISRFGLHLQLESHHRGEVYRVWTARNYNPESSNMGPVERETVMQEVDEKERETVVQEVNGKERNTVMQEVNESNSLVPNFHENLSQPLQVLDTSIPVGKQDNLSQPLQSLDTSITVGNISGINHSENDAAVITEGSNGKTMHDESSSTVLLQCNPKSSDVEVCNEAPDSAVLQDSKLVTNCNMLVPRSSDAVPPTRRRSYLRYPRLTVGAISSQREQHILKMLQEEKFLIKPELHRRLESLEKERNTMMDRKTLERSLNKLQQDGHCKCIHVSVPIVTNCGRNRTTEVVLHPSVYSVPPELLTQIHDKMRSFEIQVRKQSYTRQKKVESAQILENVQRIPSRAKLDVQLESDESLRANGVVLAKMVRAKLLHTFLWGWICNSPGWDDALSSGNHSYDVKNLHSSCKLFELDLAIRSMPLDLFLQVVGSPQKTEDVVEKRRTGLLLCDLSLEEYKAVTDTRATGRLSCLIDILRRLKLIRLVREGHAEDGASSAHAILTNALELKPYIEEPVSTVAPSGSVFSHLRPQVRHDFVLSSRKGVDEYWNTLEYCYAAAKPRAALLAFPGSVAHEVFHSRSWSSASVMTAEHRTELLKRVTEDDRKKRLSLSECVKIAEDLNLTLEQVGKHIASSRKRKRNPDRMSSKLVKASVADSDNQFSVEQHSWLTASEDYDYQLQRYYLGYDKGAELLKEDDEVHHKQALSRLKSARQKKFLWTEEADRQLVIEYARHRAALGAKYQGVDWASLQNLPAPLQSCKRRMASLKRYIPFRKALMKLCNMLAERYRQYLEKFQSKTLNPGDPRKMVRDTASEKDSFCSSAPMSENWANFDDSVIKVALDNVLRYKKMAKLDTVQDTSSDHEDIEDDVFEGFDGKVSGQRSSAQHLSRKYMKLLSKGASVGKWMHESVAIANAAELFKLIFLSNSMAPEVSTFLAETLRRYSEHDLFAAFNYLREKKIMIGGSSNSPFALSQPFLQSISSSKFPTDTGERAAKFSSWLHEKQKDLMEEGIDVPLDMQCGEVFTLCTLVYSGEVSITSCLPSEGVGEAEDYRTSKRKWDGSVSDCAENSKKSKTPFTGEGELIARREKGFPGITLCLHREKLPRGLAIDSFKDEDMYTTPPFGGNDQNNTLSGLDDQYGSSDCVGEILDSGKTINPASDVSESPWEAMTTYAEYLMSSCACEVKNPFQSGLFKTLYSAIQKSGDNGLSMNDIRKVLNIDDEKMLEVIIEVLGAFGRALKVNAYDSIHIVDSLYRSKYFLTSVSDRAGDLRKSQHIKIEDENVPLNNTDNHGETNAASENEINMHSHEVHRVTILNLREDVADPVPEILAKYKITGYQKSEAAPPKTSRIENSEFYSASPLICRPLLPWMNGDGVVNELVYKGLVRRVLSIVMQNPGILEDGIIKQMSGLNPQSCRQLLEIMIMDNHIIPRKMHQMTSGQRPSILGNLLGNKFRKPKSILRVHYFANSTSTHLL</sequence>
<dbReference type="EMBL" id="KI632223">
    <property type="protein sequence ID" value="EYU21331.1"/>
    <property type="molecule type" value="Genomic_DNA"/>
</dbReference>
<feature type="domain" description="DUF7646" evidence="11">
    <location>
        <begin position="344"/>
        <end position="428"/>
    </location>
</feature>
<comment type="subcellular location">
    <subcellularLocation>
        <location evidence="1">Nucleus</location>
    </subcellularLocation>
</comment>
<evidence type="ECO:0000259" key="8">
    <source>
        <dbReference type="Pfam" id="PF24101"/>
    </source>
</evidence>
<dbReference type="GO" id="GO:0003677">
    <property type="term" value="F:DNA binding"/>
    <property type="evidence" value="ECO:0007669"/>
    <property type="project" value="UniProtKB-KW"/>
</dbReference>
<evidence type="ECO:0000259" key="6">
    <source>
        <dbReference type="Pfam" id="PF04182"/>
    </source>
</evidence>
<dbReference type="InterPro" id="IPR007309">
    <property type="entry name" value="TFIIIC_Bblock-bd"/>
</dbReference>
<dbReference type="InterPro" id="IPR056063">
    <property type="entry name" value="DUF7646"/>
</dbReference>
<dbReference type="eggNOG" id="ENOG502QPUA">
    <property type="taxonomic scope" value="Eukaryota"/>
</dbReference>
<dbReference type="GO" id="GO:0006384">
    <property type="term" value="P:transcription initiation at RNA polymerase III promoter"/>
    <property type="evidence" value="ECO:0000318"/>
    <property type="project" value="GO_Central"/>
</dbReference>
<dbReference type="GO" id="GO:0005634">
    <property type="term" value="C:nucleus"/>
    <property type="evidence" value="ECO:0007669"/>
    <property type="project" value="UniProtKB-SubCell"/>
</dbReference>
<protein>
    <submittedName>
        <fullName evidence="13">Uncharacterized protein</fullName>
    </submittedName>
</protein>
<feature type="domain" description="DUF7599" evidence="9">
    <location>
        <begin position="242"/>
        <end position="325"/>
    </location>
</feature>
<dbReference type="InterPro" id="IPR056467">
    <property type="entry name" value="eWH_GTF3C1"/>
</dbReference>
<evidence type="ECO:0000256" key="4">
    <source>
        <dbReference type="ARBA" id="ARBA00023163"/>
    </source>
</evidence>
<keyword evidence="2" id="KW-0597">Phosphoprotein</keyword>
<dbReference type="SUPFAM" id="SSF46785">
    <property type="entry name" value="Winged helix' DNA-binding domain"/>
    <property type="match status" value="1"/>
</dbReference>
<dbReference type="Pfam" id="PF24657">
    <property type="entry name" value="DUF7646"/>
    <property type="match status" value="1"/>
</dbReference>
<dbReference type="STRING" id="4155.A0A022PZV0"/>
<dbReference type="GO" id="GO:0042791">
    <property type="term" value="P:5S class rRNA transcription by RNA polymerase III"/>
    <property type="evidence" value="ECO:0000318"/>
    <property type="project" value="GO_Central"/>
</dbReference>
<evidence type="ECO:0000313" key="14">
    <source>
        <dbReference type="Proteomes" id="UP000030748"/>
    </source>
</evidence>
<reference evidence="13 14" key="1">
    <citation type="journal article" date="2013" name="Proc. Natl. Acad. Sci. U.S.A.">
        <title>Fine-scale variation in meiotic recombination in Mimulus inferred from population shotgun sequencing.</title>
        <authorList>
            <person name="Hellsten U."/>
            <person name="Wright K.M."/>
            <person name="Jenkins J."/>
            <person name="Shu S."/>
            <person name="Yuan Y."/>
            <person name="Wessler S.R."/>
            <person name="Schmutz J."/>
            <person name="Willis J.H."/>
            <person name="Rokhsar D.S."/>
        </authorList>
    </citation>
    <scope>NUCLEOTIDE SEQUENCE [LARGE SCALE GENOMIC DNA]</scope>
    <source>
        <strain evidence="14">cv. DUN x IM62</strain>
    </source>
</reference>
<feature type="domain" description="B-block binding subunit of TFIIIC" evidence="6">
    <location>
        <begin position="115"/>
        <end position="197"/>
    </location>
</feature>
<keyword evidence="5" id="KW-0539">Nucleus</keyword>
<feature type="domain" description="DUF7647" evidence="12">
    <location>
        <begin position="797"/>
        <end position="975"/>
    </location>
</feature>
<feature type="domain" description="General transcription factor 3C polypeptide 1 winged-helix" evidence="7">
    <location>
        <begin position="1"/>
        <end position="104"/>
    </location>
</feature>
<evidence type="ECO:0000313" key="13">
    <source>
        <dbReference type="EMBL" id="EYU21331.1"/>
    </source>
</evidence>
<organism evidence="13 14">
    <name type="scientific">Erythranthe guttata</name>
    <name type="common">Yellow monkey flower</name>
    <name type="synonym">Mimulus guttatus</name>
    <dbReference type="NCBI Taxonomy" id="4155"/>
    <lineage>
        <taxon>Eukaryota</taxon>
        <taxon>Viridiplantae</taxon>
        <taxon>Streptophyta</taxon>
        <taxon>Embryophyta</taxon>
        <taxon>Tracheophyta</taxon>
        <taxon>Spermatophyta</taxon>
        <taxon>Magnoliopsida</taxon>
        <taxon>eudicotyledons</taxon>
        <taxon>Gunneridae</taxon>
        <taxon>Pentapetalae</taxon>
        <taxon>asterids</taxon>
        <taxon>lamiids</taxon>
        <taxon>Lamiales</taxon>
        <taxon>Phrymaceae</taxon>
        <taxon>Erythranthe</taxon>
    </lineage>
</organism>
<dbReference type="InterPro" id="IPR036390">
    <property type="entry name" value="WH_DNA-bd_sf"/>
</dbReference>
<keyword evidence="14" id="KW-1185">Reference proteome</keyword>
<dbReference type="InterPro" id="IPR036388">
    <property type="entry name" value="WH-like_DNA-bd_sf"/>
</dbReference>
<dbReference type="Proteomes" id="UP000030748">
    <property type="component" value="Unassembled WGS sequence"/>
</dbReference>
<dbReference type="PANTHER" id="PTHR15180:SF1">
    <property type="entry name" value="GENERAL TRANSCRIPTION FACTOR 3C POLYPEPTIDE 1"/>
    <property type="match status" value="1"/>
</dbReference>
<gene>
    <name evidence="13" type="ORF">MIMGU_mgv1a000085mg</name>
</gene>
<dbReference type="Pfam" id="PF24538">
    <property type="entry name" value="DUF7599"/>
    <property type="match status" value="1"/>
</dbReference>
<dbReference type="InterPro" id="IPR056064">
    <property type="entry name" value="DUF7647"/>
</dbReference>
<dbReference type="GO" id="GO:0000127">
    <property type="term" value="C:transcription factor TFIIIC complex"/>
    <property type="evidence" value="ECO:0000318"/>
    <property type="project" value="GO_Central"/>
</dbReference>
<dbReference type="CDD" id="cd16169">
    <property type="entry name" value="Tau138_eWH"/>
    <property type="match status" value="1"/>
</dbReference>
<evidence type="ECO:0000259" key="9">
    <source>
        <dbReference type="Pfam" id="PF24538"/>
    </source>
</evidence>
<dbReference type="Pfam" id="PF24655">
    <property type="entry name" value="DUF7645"/>
    <property type="match status" value="1"/>
</dbReference>
<dbReference type="Pfam" id="PF23704">
    <property type="entry name" value="WHD_GTF3C1_N"/>
    <property type="match status" value="1"/>
</dbReference>
<feature type="domain" description="DUF7645" evidence="10">
    <location>
        <begin position="976"/>
        <end position="1033"/>
    </location>
</feature>
<accession>A0A022PZV0</accession>
<dbReference type="Gene3D" id="1.10.10.10">
    <property type="entry name" value="Winged helix-like DNA-binding domain superfamily/Winged helix DNA-binding domain"/>
    <property type="match status" value="1"/>
</dbReference>
<dbReference type="InterPro" id="IPR056428">
    <property type="entry name" value="WH_GTF3C1"/>
</dbReference>
<evidence type="ECO:0000256" key="2">
    <source>
        <dbReference type="ARBA" id="ARBA00022553"/>
    </source>
</evidence>